<dbReference type="STRING" id="4540.A0A3L6S7R3"/>
<organism evidence="2 3">
    <name type="scientific">Panicum miliaceum</name>
    <name type="common">Proso millet</name>
    <name type="synonym">Broomcorn millet</name>
    <dbReference type="NCBI Taxonomy" id="4540"/>
    <lineage>
        <taxon>Eukaryota</taxon>
        <taxon>Viridiplantae</taxon>
        <taxon>Streptophyta</taxon>
        <taxon>Embryophyta</taxon>
        <taxon>Tracheophyta</taxon>
        <taxon>Spermatophyta</taxon>
        <taxon>Magnoliopsida</taxon>
        <taxon>Liliopsida</taxon>
        <taxon>Poales</taxon>
        <taxon>Poaceae</taxon>
        <taxon>PACMAD clade</taxon>
        <taxon>Panicoideae</taxon>
        <taxon>Panicodae</taxon>
        <taxon>Paniceae</taxon>
        <taxon>Panicinae</taxon>
        <taxon>Panicum</taxon>
        <taxon>Panicum sect. Panicum</taxon>
    </lineage>
</organism>
<evidence type="ECO:0000313" key="3">
    <source>
        <dbReference type="Proteomes" id="UP000275267"/>
    </source>
</evidence>
<name>A0A3L6S7R3_PANMI</name>
<dbReference type="OrthoDB" id="692438at2759"/>
<proteinExistence type="predicted"/>
<dbReference type="Proteomes" id="UP000275267">
    <property type="component" value="Unassembled WGS sequence"/>
</dbReference>
<keyword evidence="3" id="KW-1185">Reference proteome</keyword>
<dbReference type="PANTHER" id="PTHR33120:SF44">
    <property type="entry name" value="PIR2-LIKE HELICAL DOMAIN-CONTAINING PROTEIN"/>
    <property type="match status" value="1"/>
</dbReference>
<evidence type="ECO:0000313" key="2">
    <source>
        <dbReference type="EMBL" id="RLN17015.1"/>
    </source>
</evidence>
<reference evidence="3" key="1">
    <citation type="journal article" date="2019" name="Nat. Commun.">
        <title>The genome of broomcorn millet.</title>
        <authorList>
            <person name="Zou C."/>
            <person name="Miki D."/>
            <person name="Li D."/>
            <person name="Tang Q."/>
            <person name="Xiao L."/>
            <person name="Rajput S."/>
            <person name="Deng P."/>
            <person name="Jia W."/>
            <person name="Huang R."/>
            <person name="Zhang M."/>
            <person name="Sun Y."/>
            <person name="Hu J."/>
            <person name="Fu X."/>
            <person name="Schnable P.S."/>
            <person name="Li F."/>
            <person name="Zhang H."/>
            <person name="Feng B."/>
            <person name="Zhu X."/>
            <person name="Liu R."/>
            <person name="Schnable J.C."/>
            <person name="Zhu J.-K."/>
            <person name="Zhang H."/>
        </authorList>
    </citation>
    <scope>NUCLEOTIDE SEQUENCE [LARGE SCALE GENOMIC DNA]</scope>
</reference>
<dbReference type="PANTHER" id="PTHR33120">
    <property type="entry name" value="EXPRESSED PROTEIN-RELATED"/>
    <property type="match status" value="1"/>
</dbReference>
<dbReference type="EMBL" id="PQIB02000005">
    <property type="protein sequence ID" value="RLN17015.1"/>
    <property type="molecule type" value="Genomic_DNA"/>
</dbReference>
<protein>
    <recommendedName>
        <fullName evidence="1">DUF3615 domain-containing protein</fullName>
    </recommendedName>
</protein>
<feature type="domain" description="DUF3615" evidence="1">
    <location>
        <begin position="1"/>
        <end position="96"/>
    </location>
</feature>
<sequence length="153" mass="17031">MALEEYISRSGEQLTLHSVCGVSLLKEGLNDCYHINFLAYDKDSGSAAGAPVLFFTEAVILSSDETNIRLCVPADLVTDIGCCFACEINRKKVVHPLYDEYLGGGREFQEDEVDDGSDFPGPLDVDCIFFDADRDRAFASYLWRESMIIEARP</sequence>
<dbReference type="InterPro" id="IPR022059">
    <property type="entry name" value="DUF3615"/>
</dbReference>
<accession>A0A3L6S7R3</accession>
<comment type="caution">
    <text evidence="2">The sequence shown here is derived from an EMBL/GenBank/DDBJ whole genome shotgun (WGS) entry which is preliminary data.</text>
</comment>
<gene>
    <name evidence="2" type="ORF">C2845_PM02G35860</name>
</gene>
<evidence type="ECO:0000259" key="1">
    <source>
        <dbReference type="Pfam" id="PF12274"/>
    </source>
</evidence>
<dbReference type="Pfam" id="PF12274">
    <property type="entry name" value="DUF3615"/>
    <property type="match status" value="1"/>
</dbReference>
<dbReference type="AlphaFoldDB" id="A0A3L6S7R3"/>